<dbReference type="Proteomes" id="UP000601099">
    <property type="component" value="Unassembled WGS sequence"/>
</dbReference>
<dbReference type="EMBL" id="JADWYK010000011">
    <property type="protein sequence ID" value="MBG8555199.1"/>
    <property type="molecule type" value="Genomic_DNA"/>
</dbReference>
<organism evidence="2 3">
    <name type="scientific">Hymenobacter guriensis</name>
    <dbReference type="NCBI Taxonomy" id="2793065"/>
    <lineage>
        <taxon>Bacteria</taxon>
        <taxon>Pseudomonadati</taxon>
        <taxon>Bacteroidota</taxon>
        <taxon>Cytophagia</taxon>
        <taxon>Cytophagales</taxon>
        <taxon>Hymenobacteraceae</taxon>
        <taxon>Hymenobacter</taxon>
    </lineage>
</organism>
<dbReference type="InterPro" id="IPR029016">
    <property type="entry name" value="GAF-like_dom_sf"/>
</dbReference>
<evidence type="ECO:0000259" key="1">
    <source>
        <dbReference type="SMART" id="SM00065"/>
    </source>
</evidence>
<gene>
    <name evidence="2" type="ORF">I5L79_16735</name>
</gene>
<evidence type="ECO:0000313" key="2">
    <source>
        <dbReference type="EMBL" id="MBG8555199.1"/>
    </source>
</evidence>
<feature type="domain" description="GAF" evidence="1">
    <location>
        <begin position="21"/>
        <end position="164"/>
    </location>
</feature>
<dbReference type="Pfam" id="PF13185">
    <property type="entry name" value="GAF_2"/>
    <property type="match status" value="1"/>
</dbReference>
<name>A0ABS0L540_9BACT</name>
<keyword evidence="3" id="KW-1185">Reference proteome</keyword>
<accession>A0ABS0L540</accession>
<dbReference type="RefSeq" id="WP_196956222.1">
    <property type="nucleotide sequence ID" value="NZ_JADWYK010000011.1"/>
</dbReference>
<dbReference type="SMART" id="SM00065">
    <property type="entry name" value="GAF"/>
    <property type="match status" value="1"/>
</dbReference>
<sequence length="226" mass="25281">MTTDERARLAELESYDILYSAQEKLFDNLVELAAYIFSVPVARIAFVHEREVWHKASVGMPAQEALTLEQTLCTRAIVADEPVLVYADLSAEPAQDTATARERNIRFYAGVPVRTPRGFKIGTVCLAGYEPRELTEPEQGLLTQLADLVMLALEARRQLLTRDQTEAWQQLREEAEDTLHNQMAVVRYLKARSEGQVPVPAELLDPIARRLAEVAQVLKAGLPSVP</sequence>
<proteinExistence type="predicted"/>
<reference evidence="2 3" key="1">
    <citation type="submission" date="2020-11" db="EMBL/GenBank/DDBJ databases">
        <title>Hymenobacter sp.</title>
        <authorList>
            <person name="Kim M.K."/>
        </authorList>
    </citation>
    <scope>NUCLEOTIDE SEQUENCE [LARGE SCALE GENOMIC DNA]</scope>
    <source>
        <strain evidence="2 3">BT594</strain>
    </source>
</reference>
<dbReference type="PANTHER" id="PTHR43102">
    <property type="entry name" value="SLR1143 PROTEIN"/>
    <property type="match status" value="1"/>
</dbReference>
<protein>
    <submittedName>
        <fullName evidence="2">GAF domain-containing protein</fullName>
    </submittedName>
</protein>
<comment type="caution">
    <text evidence="2">The sequence shown here is derived from an EMBL/GenBank/DDBJ whole genome shotgun (WGS) entry which is preliminary data.</text>
</comment>
<dbReference type="Gene3D" id="3.30.450.40">
    <property type="match status" value="1"/>
</dbReference>
<dbReference type="InterPro" id="IPR003018">
    <property type="entry name" value="GAF"/>
</dbReference>
<evidence type="ECO:0000313" key="3">
    <source>
        <dbReference type="Proteomes" id="UP000601099"/>
    </source>
</evidence>
<dbReference type="SUPFAM" id="SSF55781">
    <property type="entry name" value="GAF domain-like"/>
    <property type="match status" value="1"/>
</dbReference>
<dbReference type="PANTHER" id="PTHR43102:SF2">
    <property type="entry name" value="GAF DOMAIN-CONTAINING PROTEIN"/>
    <property type="match status" value="1"/>
</dbReference>